<evidence type="ECO:0000259" key="5">
    <source>
        <dbReference type="PROSITE" id="PS51123"/>
    </source>
</evidence>
<dbReference type="InterPro" id="IPR036465">
    <property type="entry name" value="vWFA_dom_sf"/>
</dbReference>
<dbReference type="AlphaFoldDB" id="A0A4P8L3D5"/>
<dbReference type="EMBL" id="CP040098">
    <property type="protein sequence ID" value="QCQ22379.1"/>
    <property type="molecule type" value="Genomic_DNA"/>
</dbReference>
<dbReference type="Proteomes" id="UP000298602">
    <property type="component" value="Chromosome"/>
</dbReference>
<keyword evidence="7" id="KW-1185">Reference proteome</keyword>
<dbReference type="Gene3D" id="3.30.1330.60">
    <property type="entry name" value="OmpA-like domain"/>
    <property type="match status" value="1"/>
</dbReference>
<reference evidence="6 7" key="1">
    <citation type="submission" date="2019-05" db="EMBL/GenBank/DDBJ databases">
        <title>The Complete Genome Sequence of the n-alkane-degrading Desulfoglaeba alkanexedens ALDC reveals multiple alkylsuccinate synthase gene clusters.</title>
        <authorList>
            <person name="Callaghan A.V."/>
            <person name="Davidova I.A."/>
            <person name="Duncan K.E."/>
            <person name="Morris B."/>
            <person name="McInerney M.J."/>
        </authorList>
    </citation>
    <scope>NUCLEOTIDE SEQUENCE [LARGE SCALE GENOMIC DNA]</scope>
    <source>
        <strain evidence="6 7">ALDC</strain>
    </source>
</reference>
<proteinExistence type="predicted"/>
<dbReference type="GO" id="GO:0009279">
    <property type="term" value="C:cell outer membrane"/>
    <property type="evidence" value="ECO:0007669"/>
    <property type="project" value="UniProtKB-SubCell"/>
</dbReference>
<evidence type="ECO:0000256" key="1">
    <source>
        <dbReference type="ARBA" id="ARBA00004442"/>
    </source>
</evidence>
<protein>
    <submittedName>
        <fullName evidence="6">OmpA family protein</fullName>
    </submittedName>
</protein>
<feature type="domain" description="OmpA-like" evidence="5">
    <location>
        <begin position="257"/>
        <end position="372"/>
    </location>
</feature>
<dbReference type="PANTHER" id="PTHR30329">
    <property type="entry name" value="STATOR ELEMENT OF FLAGELLAR MOTOR COMPLEX"/>
    <property type="match status" value="1"/>
</dbReference>
<gene>
    <name evidence="6" type="ORF">FDQ92_09535</name>
</gene>
<dbReference type="PRINTS" id="PR01023">
    <property type="entry name" value="NAFLGMOTY"/>
</dbReference>
<dbReference type="Gene3D" id="3.40.50.410">
    <property type="entry name" value="von Willebrand factor, type A domain"/>
    <property type="match status" value="1"/>
</dbReference>
<dbReference type="CDD" id="cd07185">
    <property type="entry name" value="OmpA_C-like"/>
    <property type="match status" value="1"/>
</dbReference>
<evidence type="ECO:0000313" key="6">
    <source>
        <dbReference type="EMBL" id="QCQ22379.1"/>
    </source>
</evidence>
<dbReference type="PANTHER" id="PTHR30329:SF21">
    <property type="entry name" value="LIPOPROTEIN YIAD-RELATED"/>
    <property type="match status" value="1"/>
</dbReference>
<dbReference type="SUPFAM" id="SSF103088">
    <property type="entry name" value="OmpA-like"/>
    <property type="match status" value="1"/>
</dbReference>
<evidence type="ECO:0000256" key="3">
    <source>
        <dbReference type="ARBA" id="ARBA00023237"/>
    </source>
</evidence>
<dbReference type="Pfam" id="PF00691">
    <property type="entry name" value="OmpA"/>
    <property type="match status" value="1"/>
</dbReference>
<keyword evidence="2 4" id="KW-0472">Membrane</keyword>
<dbReference type="InterPro" id="IPR006664">
    <property type="entry name" value="OMP_bac"/>
</dbReference>
<organism evidence="6 7">
    <name type="scientific">Desulfoglaeba alkanexedens ALDC</name>
    <dbReference type="NCBI Taxonomy" id="980445"/>
    <lineage>
        <taxon>Bacteria</taxon>
        <taxon>Pseudomonadati</taxon>
        <taxon>Thermodesulfobacteriota</taxon>
        <taxon>Syntrophobacteria</taxon>
        <taxon>Syntrophobacterales</taxon>
        <taxon>Syntrophobacteraceae</taxon>
        <taxon>Desulfoglaeba</taxon>
    </lineage>
</organism>
<evidence type="ECO:0000313" key="7">
    <source>
        <dbReference type="Proteomes" id="UP000298602"/>
    </source>
</evidence>
<evidence type="ECO:0000256" key="2">
    <source>
        <dbReference type="ARBA" id="ARBA00023136"/>
    </source>
</evidence>
<keyword evidence="3" id="KW-0998">Cell outer membrane</keyword>
<evidence type="ECO:0000256" key="4">
    <source>
        <dbReference type="PROSITE-ProRule" id="PRU00473"/>
    </source>
</evidence>
<dbReference type="InterPro" id="IPR050330">
    <property type="entry name" value="Bact_OuterMem_StrucFunc"/>
</dbReference>
<reference evidence="6 7" key="2">
    <citation type="submission" date="2019-05" db="EMBL/GenBank/DDBJ databases">
        <authorList>
            <person name="Suflita J.M."/>
            <person name="Marks C.R."/>
        </authorList>
    </citation>
    <scope>NUCLEOTIDE SEQUENCE [LARGE SCALE GENOMIC DNA]</scope>
    <source>
        <strain evidence="6 7">ALDC</strain>
    </source>
</reference>
<dbReference type="KEGG" id="dax:FDQ92_09535"/>
<dbReference type="PRINTS" id="PR01021">
    <property type="entry name" value="OMPADOMAIN"/>
</dbReference>
<sequence length="372" mass="41516">MCRNVSVHWSRSCIPFIEERLFRTQKEVTMTRYGRKLFFIGLALACLLATGVPAAQAKMVPKVDNFIFFVDQSGSMYMTHGKMGKVKMVLAQELLLMMNEKIPELGYKGALDLFAPWQVVADPAVYERNAYGKALSSIPTDQGVFNRRTPMGPGINRLDTVLAGLTGKTAVIIVSDGEANVGTDPVAEAYQVHAKYPDVCFHVISFAEKPHGEQILKKINGMGDCVWADAETLMADEAAMNQFVRDVFYDEVAEAARAVSQVVILRGIQFDFDKSDIKPEWEPVLDEGVNILKENPAIRIIIEGHTCDIGTDAYNQGLSERRARSVYEYFMKEGISPSRMRTVGYGEMKPKASNATEDGRIINRRVEIRVVE</sequence>
<dbReference type="InterPro" id="IPR036737">
    <property type="entry name" value="OmpA-like_sf"/>
</dbReference>
<dbReference type="SUPFAM" id="SSF53300">
    <property type="entry name" value="vWA-like"/>
    <property type="match status" value="1"/>
</dbReference>
<name>A0A4P8L3D5_9BACT</name>
<dbReference type="OrthoDB" id="9805566at2"/>
<dbReference type="PROSITE" id="PS51123">
    <property type="entry name" value="OMPA_2"/>
    <property type="match status" value="1"/>
</dbReference>
<accession>A0A4P8L3D5</accession>
<comment type="subcellular location">
    <subcellularLocation>
        <location evidence="1">Cell outer membrane</location>
    </subcellularLocation>
</comment>
<dbReference type="InterPro" id="IPR006665">
    <property type="entry name" value="OmpA-like"/>
</dbReference>